<protein>
    <submittedName>
        <fullName evidence="1">Uncharacterized protein</fullName>
    </submittedName>
</protein>
<organism evidence="1 2">
    <name type="scientific">Ambrosia artemisiifolia</name>
    <name type="common">Common ragweed</name>
    <dbReference type="NCBI Taxonomy" id="4212"/>
    <lineage>
        <taxon>Eukaryota</taxon>
        <taxon>Viridiplantae</taxon>
        <taxon>Streptophyta</taxon>
        <taxon>Embryophyta</taxon>
        <taxon>Tracheophyta</taxon>
        <taxon>Spermatophyta</taxon>
        <taxon>Magnoliopsida</taxon>
        <taxon>eudicotyledons</taxon>
        <taxon>Gunneridae</taxon>
        <taxon>Pentapetalae</taxon>
        <taxon>asterids</taxon>
        <taxon>campanulids</taxon>
        <taxon>Asterales</taxon>
        <taxon>Asteraceae</taxon>
        <taxon>Asteroideae</taxon>
        <taxon>Heliantheae alliance</taxon>
        <taxon>Heliantheae</taxon>
        <taxon>Ambrosia</taxon>
    </lineage>
</organism>
<gene>
    <name evidence="1" type="ORF">M8C21_009886</name>
</gene>
<dbReference type="Proteomes" id="UP001206925">
    <property type="component" value="Unassembled WGS sequence"/>
</dbReference>
<dbReference type="PANTHER" id="PTHR34835:SF90">
    <property type="entry name" value="AMINOTRANSFERASE-LIKE PLANT MOBILE DOMAIN-CONTAINING PROTEIN"/>
    <property type="match status" value="1"/>
</dbReference>
<evidence type="ECO:0000313" key="1">
    <source>
        <dbReference type="EMBL" id="KAI7756576.1"/>
    </source>
</evidence>
<dbReference type="EMBL" id="JAMZMK010000341">
    <property type="protein sequence ID" value="KAI7756576.1"/>
    <property type="molecule type" value="Genomic_DNA"/>
</dbReference>
<name>A0AAD5DD76_AMBAR</name>
<reference evidence="1" key="1">
    <citation type="submission" date="2022-06" db="EMBL/GenBank/DDBJ databases">
        <title>Uncovering the hologenomic basis of an extraordinary plant invasion.</title>
        <authorList>
            <person name="Bieker V.C."/>
            <person name="Martin M.D."/>
            <person name="Gilbert T."/>
            <person name="Hodgins K."/>
            <person name="Battlay P."/>
            <person name="Petersen B."/>
            <person name="Wilson J."/>
        </authorList>
    </citation>
    <scope>NUCLEOTIDE SEQUENCE</scope>
    <source>
        <strain evidence="1">AA19_3_7</strain>
        <tissue evidence="1">Leaf</tissue>
    </source>
</reference>
<sequence length="416" mass="46069">MNKVRKRGRIAKKAKSKVSNTADDLIDLVSSDEEEKSKRVGLGKAKKSMDFEDSDSDTSMISLIRRDKVMVDCHKQGSMRERILDYLTEETKFSELDWCGYVVEKLRRCKDGWTRCDKGSPFVGPLTVLALLYVDNVECKGMEVDHTVNPITFWNMKKLRVRENLEIRNGGFGMGTFKGLSSRTVNPTKKYTTLLSVDHLKEKIPDVTMKNKKKTENALESIPDEKPRWPVKLTEEVSMADDEFKSVLKGIHVEGGEGSRNEESQDELHDGAEKLYDAATESGGKPTDEAAFPGSNETVTTANFIHELNQFGKGNARGCGGEEEVKVDEAGVVEGRKEGGKTGATEKTTEAGINAANDMMDKVMTQMGDLSGLTLDERLIAMSVIGRSAPLTKMFDGLDVDGKFRMAQMVANGTIR</sequence>
<keyword evidence="2" id="KW-1185">Reference proteome</keyword>
<dbReference type="PANTHER" id="PTHR34835">
    <property type="entry name" value="OS07G0283600 PROTEIN-RELATED"/>
    <property type="match status" value="1"/>
</dbReference>
<accession>A0AAD5DD76</accession>
<proteinExistence type="predicted"/>
<dbReference type="AlphaFoldDB" id="A0AAD5DD76"/>
<comment type="caution">
    <text evidence="1">The sequence shown here is derived from an EMBL/GenBank/DDBJ whole genome shotgun (WGS) entry which is preliminary data.</text>
</comment>
<evidence type="ECO:0000313" key="2">
    <source>
        <dbReference type="Proteomes" id="UP001206925"/>
    </source>
</evidence>